<protein>
    <recommendedName>
        <fullName evidence="5">WW domain-containing protein</fullName>
    </recommendedName>
</protein>
<dbReference type="InterPro" id="IPR036020">
    <property type="entry name" value="WW_dom_sf"/>
</dbReference>
<evidence type="ECO:0000313" key="6">
    <source>
        <dbReference type="EMBL" id="KAK5642745.1"/>
    </source>
</evidence>
<dbReference type="SMART" id="SM00456">
    <property type="entry name" value="WW"/>
    <property type="match status" value="1"/>
</dbReference>
<dbReference type="CDD" id="cd00201">
    <property type="entry name" value="WW"/>
    <property type="match status" value="1"/>
</dbReference>
<dbReference type="GO" id="GO:0035329">
    <property type="term" value="P:hippo signaling"/>
    <property type="evidence" value="ECO:0007669"/>
    <property type="project" value="TreeGrafter"/>
</dbReference>
<proteinExistence type="predicted"/>
<dbReference type="GO" id="GO:0005737">
    <property type="term" value="C:cytoplasm"/>
    <property type="evidence" value="ECO:0007669"/>
    <property type="project" value="UniProtKB-SubCell"/>
</dbReference>
<dbReference type="GO" id="GO:0003713">
    <property type="term" value="F:transcription coactivator activity"/>
    <property type="evidence" value="ECO:0007669"/>
    <property type="project" value="TreeGrafter"/>
</dbReference>
<evidence type="ECO:0000256" key="1">
    <source>
        <dbReference type="ARBA" id="ARBA00004123"/>
    </source>
</evidence>
<dbReference type="Pfam" id="PF00397">
    <property type="entry name" value="WW"/>
    <property type="match status" value="1"/>
</dbReference>
<dbReference type="PANTHER" id="PTHR17616:SF8">
    <property type="entry name" value="TRANSCRIPTIONAL COACTIVATOR YORKIE"/>
    <property type="match status" value="1"/>
</dbReference>
<sequence length="385" mass="43336">MEELQNPLPQGWDCKYDRKSGKYYYVNHFTKTTTWEDPRLQQKPRHPAPVEHIIMQDLSHISRNSPRTARLQDTPLSTAVNTEEVVTKISTMFPTVSDTHIRLLLKKYMKFIFPKAEETMILDILSSNDNNIQKVSEILTEMGFEKRDNAKKQSALSKPAPPQVQPEIVPVMKSVTDKKIIQSKLEEKYKDIPGQVVTIALESVNFDEKRANQILEIMVKEESDKIDNAVPETQNESTEDTCTDILSGTIPVSQSRQSLKSLLKSEKSDYSMKASSSFNRIIEEKSDDMYKSTIISQPIGANQYLAKGANQELLLEDYVKWQGPSLYQGPGKGLAKGPNPYLRQGRTYQPCGPNAALRKGPKIGLAKGSIFSQLKGVVGEESRGK</sequence>
<dbReference type="InterPro" id="IPR001202">
    <property type="entry name" value="WW_dom"/>
</dbReference>
<dbReference type="SUPFAM" id="SSF51045">
    <property type="entry name" value="WW domain"/>
    <property type="match status" value="1"/>
</dbReference>
<dbReference type="EMBL" id="JAVRBK010000006">
    <property type="protein sequence ID" value="KAK5642745.1"/>
    <property type="molecule type" value="Genomic_DNA"/>
</dbReference>
<name>A0AAN7V6D6_9COLE</name>
<feature type="domain" description="WW" evidence="5">
    <location>
        <begin position="6"/>
        <end position="40"/>
    </location>
</feature>
<keyword evidence="7" id="KW-1185">Reference proteome</keyword>
<dbReference type="PROSITE" id="PS01159">
    <property type="entry name" value="WW_DOMAIN_1"/>
    <property type="match status" value="1"/>
</dbReference>
<dbReference type="PROSITE" id="PS50020">
    <property type="entry name" value="WW_DOMAIN_2"/>
    <property type="match status" value="1"/>
</dbReference>
<evidence type="ECO:0000256" key="3">
    <source>
        <dbReference type="ARBA" id="ARBA00022490"/>
    </source>
</evidence>
<keyword evidence="4" id="KW-0539">Nucleus</keyword>
<dbReference type="AlphaFoldDB" id="A0AAN7V6D6"/>
<reference evidence="6 7" key="1">
    <citation type="journal article" date="2024" name="Insects">
        <title>An Improved Chromosome-Level Genome Assembly of the Firefly Pyrocoelia pectoralis.</title>
        <authorList>
            <person name="Fu X."/>
            <person name="Meyer-Rochow V.B."/>
            <person name="Ballantyne L."/>
            <person name="Zhu X."/>
        </authorList>
    </citation>
    <scope>NUCLEOTIDE SEQUENCE [LARGE SCALE GENOMIC DNA]</scope>
    <source>
        <strain evidence="6">XCY_ONT2</strain>
    </source>
</reference>
<dbReference type="GO" id="GO:0045944">
    <property type="term" value="P:positive regulation of transcription by RNA polymerase II"/>
    <property type="evidence" value="ECO:0007669"/>
    <property type="project" value="TreeGrafter"/>
</dbReference>
<evidence type="ECO:0000313" key="7">
    <source>
        <dbReference type="Proteomes" id="UP001329430"/>
    </source>
</evidence>
<comment type="subcellular location">
    <subcellularLocation>
        <location evidence="2">Cytoplasm</location>
    </subcellularLocation>
    <subcellularLocation>
        <location evidence="1">Nucleus</location>
    </subcellularLocation>
</comment>
<accession>A0AAN7V6D6</accession>
<dbReference type="PANTHER" id="PTHR17616">
    <property type="entry name" value="YES-ASSOCIATED PROTEIN YAP1 FAMILY MEMBER"/>
    <property type="match status" value="1"/>
</dbReference>
<comment type="caution">
    <text evidence="6">The sequence shown here is derived from an EMBL/GenBank/DDBJ whole genome shotgun (WGS) entry which is preliminary data.</text>
</comment>
<organism evidence="6 7">
    <name type="scientific">Pyrocoelia pectoralis</name>
    <dbReference type="NCBI Taxonomy" id="417401"/>
    <lineage>
        <taxon>Eukaryota</taxon>
        <taxon>Metazoa</taxon>
        <taxon>Ecdysozoa</taxon>
        <taxon>Arthropoda</taxon>
        <taxon>Hexapoda</taxon>
        <taxon>Insecta</taxon>
        <taxon>Pterygota</taxon>
        <taxon>Neoptera</taxon>
        <taxon>Endopterygota</taxon>
        <taxon>Coleoptera</taxon>
        <taxon>Polyphaga</taxon>
        <taxon>Elateriformia</taxon>
        <taxon>Elateroidea</taxon>
        <taxon>Lampyridae</taxon>
        <taxon>Lampyrinae</taxon>
        <taxon>Pyrocoelia</taxon>
    </lineage>
</organism>
<dbReference type="Gene3D" id="2.20.70.10">
    <property type="match status" value="1"/>
</dbReference>
<keyword evidence="3" id="KW-0963">Cytoplasm</keyword>
<gene>
    <name evidence="6" type="ORF">RI129_008912</name>
</gene>
<evidence type="ECO:0000256" key="2">
    <source>
        <dbReference type="ARBA" id="ARBA00004496"/>
    </source>
</evidence>
<evidence type="ECO:0000259" key="5">
    <source>
        <dbReference type="PROSITE" id="PS50020"/>
    </source>
</evidence>
<dbReference type="GO" id="GO:0005634">
    <property type="term" value="C:nucleus"/>
    <property type="evidence" value="ECO:0007669"/>
    <property type="project" value="UniProtKB-SubCell"/>
</dbReference>
<dbReference type="InterPro" id="IPR051583">
    <property type="entry name" value="YAP1"/>
</dbReference>
<evidence type="ECO:0000256" key="4">
    <source>
        <dbReference type="ARBA" id="ARBA00023242"/>
    </source>
</evidence>
<dbReference type="Proteomes" id="UP001329430">
    <property type="component" value="Chromosome 6"/>
</dbReference>